<keyword evidence="2" id="KW-0441">Lipid A biosynthesis</keyword>
<dbReference type="Gene3D" id="2.160.10.10">
    <property type="entry name" value="Hexapeptide repeat proteins"/>
    <property type="match status" value="1"/>
</dbReference>
<evidence type="ECO:0000256" key="4">
    <source>
        <dbReference type="ARBA" id="ARBA00023098"/>
    </source>
</evidence>
<evidence type="ECO:0000313" key="6">
    <source>
        <dbReference type="EMBL" id="KAK4491955.1"/>
    </source>
</evidence>
<dbReference type="PROSITE" id="PS00101">
    <property type="entry name" value="HEXAPEP_TRANSFERASES"/>
    <property type="match status" value="1"/>
</dbReference>
<keyword evidence="5" id="KW-0012">Acyltransferase</keyword>
<dbReference type="InterPro" id="IPR018357">
    <property type="entry name" value="Hexapep_transf_CS"/>
</dbReference>
<keyword evidence="7" id="KW-1185">Reference proteome</keyword>
<evidence type="ECO:0000256" key="5">
    <source>
        <dbReference type="ARBA" id="ARBA00023315"/>
    </source>
</evidence>
<dbReference type="InterPro" id="IPR007691">
    <property type="entry name" value="LpxD"/>
</dbReference>
<evidence type="ECO:0008006" key="8">
    <source>
        <dbReference type="Google" id="ProtNLM"/>
    </source>
</evidence>
<sequence>MALHFRKLGSFLSSTHKSRVFLVSRPVSKFLDIPGQFSTSQALFHPTTVSQNPEEDFVKKNDVEFLKWHNGGGMFHKSALIDPTAVIEISALIHPEAVVGPNVQVGAGAVIGPAVTVGQSTKIGYNVAVTNCTIGDYCIINNGACIGQDGFGFFVNEQGQMVKKPQNLKARIGNHVEIGAHTCIDRGSWRDTTIGDNTKIDNLVQIGHNVVIGQYCILCGQVGIAGSVTYAAILFFSVASLRLTAEIEDYVTFGGKAAAIDHVRIVSQVRLAANSCVTKDITEPGDYAGFPAVPIHEWRRQVVALRQK</sequence>
<dbReference type="Pfam" id="PF00132">
    <property type="entry name" value="Hexapep"/>
    <property type="match status" value="1"/>
</dbReference>
<name>A0ABR0DRU0_9LAMI</name>
<gene>
    <name evidence="6" type="ORF">RD792_002739</name>
</gene>
<reference evidence="6 7" key="1">
    <citation type="journal article" date="2023" name="bioRxiv">
        <title>Genome report: Whole genome sequence and annotation of Penstemon davidsonii.</title>
        <authorList>
            <person name="Ostevik K.L."/>
            <person name="Alabady M."/>
            <person name="Zhang M."/>
            <person name="Rausher M.D."/>
        </authorList>
    </citation>
    <scope>NUCLEOTIDE SEQUENCE [LARGE SCALE GENOMIC DNA]</scope>
    <source>
        <strain evidence="6">DNT005</strain>
        <tissue evidence="6">Whole leaf</tissue>
    </source>
</reference>
<keyword evidence="1" id="KW-0444">Lipid biosynthesis</keyword>
<evidence type="ECO:0000256" key="2">
    <source>
        <dbReference type="ARBA" id="ARBA00022556"/>
    </source>
</evidence>
<organism evidence="6 7">
    <name type="scientific">Penstemon davidsonii</name>
    <dbReference type="NCBI Taxonomy" id="160366"/>
    <lineage>
        <taxon>Eukaryota</taxon>
        <taxon>Viridiplantae</taxon>
        <taxon>Streptophyta</taxon>
        <taxon>Embryophyta</taxon>
        <taxon>Tracheophyta</taxon>
        <taxon>Spermatophyta</taxon>
        <taxon>Magnoliopsida</taxon>
        <taxon>eudicotyledons</taxon>
        <taxon>Gunneridae</taxon>
        <taxon>Pentapetalae</taxon>
        <taxon>asterids</taxon>
        <taxon>lamiids</taxon>
        <taxon>Lamiales</taxon>
        <taxon>Plantaginaceae</taxon>
        <taxon>Cheloneae</taxon>
        <taxon>Penstemon</taxon>
    </lineage>
</organism>
<protein>
    <recommendedName>
        <fullName evidence="8">UDP-3-O-acylglucosamine N-acyltransferase 2, mitochondrial</fullName>
    </recommendedName>
</protein>
<accession>A0ABR0DRU0</accession>
<dbReference type="EMBL" id="JAYDYQ010001087">
    <property type="protein sequence ID" value="KAK4491955.1"/>
    <property type="molecule type" value="Genomic_DNA"/>
</dbReference>
<evidence type="ECO:0000256" key="3">
    <source>
        <dbReference type="ARBA" id="ARBA00022679"/>
    </source>
</evidence>
<dbReference type="InterPro" id="IPR011004">
    <property type="entry name" value="Trimer_LpxA-like_sf"/>
</dbReference>
<evidence type="ECO:0000256" key="1">
    <source>
        <dbReference type="ARBA" id="ARBA00022516"/>
    </source>
</evidence>
<dbReference type="InterPro" id="IPR001451">
    <property type="entry name" value="Hexapep"/>
</dbReference>
<dbReference type="CDD" id="cd03352">
    <property type="entry name" value="LbH_LpxD"/>
    <property type="match status" value="1"/>
</dbReference>
<dbReference type="SUPFAM" id="SSF51161">
    <property type="entry name" value="Trimeric LpxA-like enzymes"/>
    <property type="match status" value="1"/>
</dbReference>
<dbReference type="PANTHER" id="PTHR43378">
    <property type="entry name" value="UDP-3-O-ACYLGLUCOSAMINE N-ACYLTRANSFERASE"/>
    <property type="match status" value="1"/>
</dbReference>
<keyword evidence="4" id="KW-0443">Lipid metabolism</keyword>
<dbReference type="Proteomes" id="UP001291926">
    <property type="component" value="Unassembled WGS sequence"/>
</dbReference>
<evidence type="ECO:0000313" key="7">
    <source>
        <dbReference type="Proteomes" id="UP001291926"/>
    </source>
</evidence>
<dbReference type="PANTHER" id="PTHR43378:SF2">
    <property type="entry name" value="UDP-3-O-ACYLGLUCOSAMINE N-ACYLTRANSFERASE 1, MITOCHONDRIAL-RELATED"/>
    <property type="match status" value="1"/>
</dbReference>
<comment type="caution">
    <text evidence="6">The sequence shown here is derived from an EMBL/GenBank/DDBJ whole genome shotgun (WGS) entry which is preliminary data.</text>
</comment>
<proteinExistence type="predicted"/>
<keyword evidence="3" id="KW-0808">Transferase</keyword>
<dbReference type="NCBIfam" id="NF002060">
    <property type="entry name" value="PRK00892.1"/>
    <property type="match status" value="1"/>
</dbReference>